<comment type="caution">
    <text evidence="2">The sequence shown here is derived from an EMBL/GenBank/DDBJ whole genome shotgun (WGS) entry which is preliminary data.</text>
</comment>
<dbReference type="AlphaFoldDB" id="A0A2B7WS35"/>
<evidence type="ECO:0000256" key="1">
    <source>
        <dbReference type="SAM" id="MobiDB-lite"/>
    </source>
</evidence>
<name>A0A2B7WS35_POLH7</name>
<evidence type="ECO:0000313" key="3">
    <source>
        <dbReference type="Proteomes" id="UP000224634"/>
    </source>
</evidence>
<dbReference type="OrthoDB" id="5332316at2759"/>
<gene>
    <name evidence="2" type="ORF">AJ80_09391</name>
</gene>
<sequence>MRLSQASWSSIPTPSRRALHTRKPTPTIYWRERAIRKPATSLRRSTSPTNSQIKDVLEEQAPKSLQESLRFDSRRMELERANLLEQFGLSRIPQPESPGVEISRYGRLRITSEKDSRQKHKTALVLSRSPLSLEERDFVRILGPGKHLEGWRGRGGLEQIVPMRDDDLRRRNIWILVFATPASAKEYQDRALHLKLLARDNTPMSPISSIAPPPNYTIGGLHGDRLSDFTLTTPWLRLSLHARLAPFHPSIQRAIDLHNQLAVSGRDNKGFPVRFWIEEHNLVPITAARLRGLLSWDSNARGSPWQILEGMDSITPLADGLQYKMFDQKKKQGPQAAGSDNWCIMFQTASEAKRFVRVWHRRRLPMFESLPFSDPQPMINAECLFPDITF</sequence>
<dbReference type="Proteomes" id="UP000224634">
    <property type="component" value="Unassembled WGS sequence"/>
</dbReference>
<protein>
    <submittedName>
        <fullName evidence="2">Uncharacterized protein</fullName>
    </submittedName>
</protein>
<reference evidence="2 3" key="1">
    <citation type="submission" date="2017-10" db="EMBL/GenBank/DDBJ databases">
        <title>Comparative genomics in systemic dimorphic fungi from Ajellomycetaceae.</title>
        <authorList>
            <person name="Munoz J.F."/>
            <person name="Mcewen J.G."/>
            <person name="Clay O.K."/>
            <person name="Cuomo C.A."/>
        </authorList>
    </citation>
    <scope>NUCLEOTIDE SEQUENCE [LARGE SCALE GENOMIC DNA]</scope>
    <source>
        <strain evidence="2 3">UAMH7299</strain>
    </source>
</reference>
<evidence type="ECO:0000313" key="2">
    <source>
        <dbReference type="EMBL" id="PGG99291.1"/>
    </source>
</evidence>
<accession>A0A2B7WS35</accession>
<dbReference type="EMBL" id="PDNA01000274">
    <property type="protein sequence ID" value="PGG99291.1"/>
    <property type="molecule type" value="Genomic_DNA"/>
</dbReference>
<proteinExistence type="predicted"/>
<feature type="region of interest" description="Disordered" evidence="1">
    <location>
        <begin position="1"/>
        <end position="24"/>
    </location>
</feature>
<keyword evidence="3" id="KW-1185">Reference proteome</keyword>
<feature type="compositionally biased region" description="Polar residues" evidence="1">
    <location>
        <begin position="1"/>
        <end position="13"/>
    </location>
</feature>
<organism evidence="2 3">
    <name type="scientific">Polytolypa hystricis (strain UAMH7299)</name>
    <dbReference type="NCBI Taxonomy" id="1447883"/>
    <lineage>
        <taxon>Eukaryota</taxon>
        <taxon>Fungi</taxon>
        <taxon>Dikarya</taxon>
        <taxon>Ascomycota</taxon>
        <taxon>Pezizomycotina</taxon>
        <taxon>Eurotiomycetes</taxon>
        <taxon>Eurotiomycetidae</taxon>
        <taxon>Onygenales</taxon>
        <taxon>Onygenales incertae sedis</taxon>
        <taxon>Polytolypa</taxon>
    </lineage>
</organism>